<accession>A0A858R5B5</accession>
<dbReference type="InterPro" id="IPR036390">
    <property type="entry name" value="WH_DNA-bd_sf"/>
</dbReference>
<dbReference type="Pfam" id="PF03551">
    <property type="entry name" value="PadR"/>
    <property type="match status" value="1"/>
</dbReference>
<evidence type="ECO:0000313" key="2">
    <source>
        <dbReference type="EMBL" id="QJE72600.1"/>
    </source>
</evidence>
<dbReference type="Proteomes" id="UP000501891">
    <property type="component" value="Chromosome"/>
</dbReference>
<evidence type="ECO:0000313" key="3">
    <source>
        <dbReference type="Proteomes" id="UP000501891"/>
    </source>
</evidence>
<sequence length="180" mass="20033">MIDVKTLCLGVLSRGDASGYEIRKAFDEGALSHFSDAGFGSIYPALKRLLEDGHIQLLPQEGEGRPDKKVYRITPAGRSALYQALARQPSPDKLRSDFMFIVSFGHLLPPRHLDRVVGDRISYFRRLVEQMDRTPDAHASPGERFVDGLSRALYVAAADYLEKNRTSLLDAGLQTSRVAE</sequence>
<protein>
    <submittedName>
        <fullName evidence="2">PadR family transcriptional regulator</fullName>
    </submittedName>
</protein>
<name>A0A858R5B5_9PROT</name>
<keyword evidence="3" id="KW-1185">Reference proteome</keyword>
<feature type="domain" description="Transcription regulator PadR N-terminal" evidence="1">
    <location>
        <begin position="9"/>
        <end position="81"/>
    </location>
</feature>
<dbReference type="SUPFAM" id="SSF46785">
    <property type="entry name" value="Winged helix' DNA-binding domain"/>
    <property type="match status" value="1"/>
</dbReference>
<dbReference type="PANTHER" id="PTHR43252">
    <property type="entry name" value="TRANSCRIPTIONAL REGULATOR YQJI"/>
    <property type="match status" value="1"/>
</dbReference>
<evidence type="ECO:0000259" key="1">
    <source>
        <dbReference type="Pfam" id="PF03551"/>
    </source>
</evidence>
<dbReference type="PANTHER" id="PTHR43252:SF6">
    <property type="entry name" value="NEGATIVE TRANSCRIPTION REGULATOR PADR"/>
    <property type="match status" value="1"/>
</dbReference>
<organism evidence="2 3">
    <name type="scientific">Aerophototrophica crusticola</name>
    <dbReference type="NCBI Taxonomy" id="1709002"/>
    <lineage>
        <taxon>Bacteria</taxon>
        <taxon>Pseudomonadati</taxon>
        <taxon>Pseudomonadota</taxon>
        <taxon>Alphaproteobacteria</taxon>
        <taxon>Rhodospirillales</taxon>
        <taxon>Rhodospirillaceae</taxon>
        <taxon>Aerophototrophica</taxon>
    </lineage>
</organism>
<dbReference type="Gene3D" id="1.10.10.10">
    <property type="entry name" value="Winged helix-like DNA-binding domain superfamily/Winged helix DNA-binding domain"/>
    <property type="match status" value="1"/>
</dbReference>
<dbReference type="AlphaFoldDB" id="A0A858R5B5"/>
<dbReference type="KEGG" id="acru:HHL28_05350"/>
<gene>
    <name evidence="2" type="ORF">HHL28_05350</name>
</gene>
<dbReference type="EMBL" id="CP051775">
    <property type="protein sequence ID" value="QJE72600.1"/>
    <property type="molecule type" value="Genomic_DNA"/>
</dbReference>
<dbReference type="InterPro" id="IPR036388">
    <property type="entry name" value="WH-like_DNA-bd_sf"/>
</dbReference>
<proteinExistence type="predicted"/>
<dbReference type="InterPro" id="IPR005149">
    <property type="entry name" value="Tscrpt_reg_PadR_N"/>
</dbReference>
<reference evidence="2" key="1">
    <citation type="submission" date="2020-04" db="EMBL/GenBank/DDBJ databases">
        <title>A desert anoxygenic phototrophic bacterium fixes CO2 using RubisCO under aerobic conditions.</title>
        <authorList>
            <person name="Tang K."/>
        </authorList>
    </citation>
    <scope>NUCLEOTIDE SEQUENCE [LARGE SCALE GENOMIC DNA]</scope>
    <source>
        <strain evidence="2">MIMtkB3</strain>
    </source>
</reference>